<dbReference type="Proteomes" id="UP000287171">
    <property type="component" value="Unassembled WGS sequence"/>
</dbReference>
<organism evidence="5 6">
    <name type="scientific">Dictyobacter alpinus</name>
    <dbReference type="NCBI Taxonomy" id="2014873"/>
    <lineage>
        <taxon>Bacteria</taxon>
        <taxon>Bacillati</taxon>
        <taxon>Chloroflexota</taxon>
        <taxon>Ktedonobacteria</taxon>
        <taxon>Ktedonobacterales</taxon>
        <taxon>Dictyobacteraceae</taxon>
        <taxon>Dictyobacter</taxon>
    </lineage>
</organism>
<accession>A0A402B8R7</accession>
<evidence type="ECO:0000313" key="5">
    <source>
        <dbReference type="EMBL" id="GCE27702.1"/>
    </source>
</evidence>
<keyword evidence="2" id="KW-0808">Transferase</keyword>
<keyword evidence="3" id="KW-0949">S-adenosyl-L-methionine</keyword>
<sequence length="374" mass="41766">MMYLNAETFGPDTVDIALTSLLDFTLPAELEASMPPEARGLTRDQVRLLVSYRSNNHIIHTQFQHIEEVLQAGDVLVINTSATMKASLPVTNSQGTQLELHLSTHLPADLWIVEIRQHHHKTTLPFFAIQPGEVFQLPEGGSVTLHTPHHAGYRELDRAALHPRLWIATLNLPAVTTRDEFLTKHGQPIRYSYVKDAWPIEYYQTAYANEIGSAEMPSAGRAFTPTLLTRLIARGVQIVPLLLHTGVASLESHEPPYEEFYRVPATTASLVTTARQEGRRVIAVGTTVVRALETVTTPNGITHPGEGWTRTIVTPERGIHSVNALLTGFHEPQATHLAMLEALATRSHLQLTYQEALQQRYLWHEFGDLHLLLP</sequence>
<protein>
    <submittedName>
        <fullName evidence="5">Queuosine biosynthesis protein</fullName>
    </submittedName>
</protein>
<name>A0A402B8R7_9CHLR</name>
<gene>
    <name evidence="5" type="ORF">KDA_31860</name>
</gene>
<dbReference type="InterPro" id="IPR036100">
    <property type="entry name" value="QueA_sf"/>
</dbReference>
<keyword evidence="4" id="KW-0671">Queuosine biosynthesis</keyword>
<reference evidence="6" key="1">
    <citation type="submission" date="2018-12" db="EMBL/GenBank/DDBJ databases">
        <title>Tengunoibacter tsumagoiensis gen. nov., sp. nov., Dictyobacter kobayashii sp. nov., D. alpinus sp. nov., and D. joshuensis sp. nov. and description of Dictyobacteraceae fam. nov. within the order Ktedonobacterales isolated from Tengu-no-mugimeshi.</title>
        <authorList>
            <person name="Wang C.M."/>
            <person name="Zheng Y."/>
            <person name="Sakai Y."/>
            <person name="Toyoda A."/>
            <person name="Minakuchi Y."/>
            <person name="Abe K."/>
            <person name="Yokota A."/>
            <person name="Yabe S."/>
        </authorList>
    </citation>
    <scope>NUCLEOTIDE SEQUENCE [LARGE SCALE GENOMIC DNA]</scope>
    <source>
        <strain evidence="6">Uno16</strain>
    </source>
</reference>
<dbReference type="PANTHER" id="PTHR30307:SF0">
    <property type="entry name" value="S-ADENOSYLMETHIONINE:TRNA RIBOSYLTRANSFERASE-ISOMERASE"/>
    <property type="match status" value="1"/>
</dbReference>
<dbReference type="Pfam" id="PF02547">
    <property type="entry name" value="Queuosine_synth"/>
    <property type="match status" value="1"/>
</dbReference>
<comment type="caution">
    <text evidence="5">The sequence shown here is derived from an EMBL/GenBank/DDBJ whole genome shotgun (WGS) entry which is preliminary data.</text>
</comment>
<dbReference type="RefSeq" id="WP_246039143.1">
    <property type="nucleotide sequence ID" value="NZ_BIFT01000001.1"/>
</dbReference>
<keyword evidence="1" id="KW-0963">Cytoplasm</keyword>
<dbReference type="AlphaFoldDB" id="A0A402B8R7"/>
<dbReference type="GO" id="GO:0051075">
    <property type="term" value="F:S-adenosylmethionine:tRNA ribosyltransferase-isomerase activity"/>
    <property type="evidence" value="ECO:0007669"/>
    <property type="project" value="TreeGrafter"/>
</dbReference>
<evidence type="ECO:0000256" key="1">
    <source>
        <dbReference type="ARBA" id="ARBA00022490"/>
    </source>
</evidence>
<evidence type="ECO:0000256" key="3">
    <source>
        <dbReference type="ARBA" id="ARBA00022691"/>
    </source>
</evidence>
<dbReference type="EMBL" id="BIFT01000001">
    <property type="protein sequence ID" value="GCE27702.1"/>
    <property type="molecule type" value="Genomic_DNA"/>
</dbReference>
<dbReference type="InterPro" id="IPR003699">
    <property type="entry name" value="QueA"/>
</dbReference>
<dbReference type="SUPFAM" id="SSF111337">
    <property type="entry name" value="QueA-like"/>
    <property type="match status" value="1"/>
</dbReference>
<evidence type="ECO:0000256" key="2">
    <source>
        <dbReference type="ARBA" id="ARBA00022679"/>
    </source>
</evidence>
<evidence type="ECO:0000256" key="4">
    <source>
        <dbReference type="ARBA" id="ARBA00022785"/>
    </source>
</evidence>
<evidence type="ECO:0000313" key="6">
    <source>
        <dbReference type="Proteomes" id="UP000287171"/>
    </source>
</evidence>
<dbReference type="InterPro" id="IPR042119">
    <property type="entry name" value="QueA_dom2"/>
</dbReference>
<dbReference type="PANTHER" id="PTHR30307">
    <property type="entry name" value="S-ADENOSYLMETHIONINE:TRNA RIBOSYLTRANSFERASE-ISOMERASE"/>
    <property type="match status" value="1"/>
</dbReference>
<dbReference type="GO" id="GO:0008616">
    <property type="term" value="P:tRNA queuosine(34) biosynthetic process"/>
    <property type="evidence" value="ECO:0007669"/>
    <property type="project" value="UniProtKB-KW"/>
</dbReference>
<keyword evidence="6" id="KW-1185">Reference proteome</keyword>
<dbReference type="InterPro" id="IPR042118">
    <property type="entry name" value="QueA_dom1"/>
</dbReference>
<dbReference type="Gene3D" id="2.40.10.240">
    <property type="entry name" value="QueA-like"/>
    <property type="match status" value="1"/>
</dbReference>
<dbReference type="Gene3D" id="3.40.1780.10">
    <property type="entry name" value="QueA-like"/>
    <property type="match status" value="1"/>
</dbReference>
<proteinExistence type="predicted"/>